<evidence type="ECO:0000313" key="3">
    <source>
        <dbReference type="Ensembl" id="ENSENLP00000027302.1"/>
    </source>
</evidence>
<feature type="coiled-coil region" evidence="1">
    <location>
        <begin position="625"/>
        <end position="659"/>
    </location>
</feature>
<feature type="compositionally biased region" description="Polar residues" evidence="2">
    <location>
        <begin position="217"/>
        <end position="235"/>
    </location>
</feature>
<dbReference type="OMA" id="ENQQMRE"/>
<reference evidence="3" key="1">
    <citation type="submission" date="2021-04" db="EMBL/GenBank/DDBJ databases">
        <authorList>
            <consortium name="Wellcome Sanger Institute Data Sharing"/>
        </authorList>
    </citation>
    <scope>NUCLEOTIDE SEQUENCE [LARGE SCALE GENOMIC DNA]</scope>
</reference>
<name>A0A665V7S7_ECHNA</name>
<reference evidence="3" key="3">
    <citation type="submission" date="2025-09" db="UniProtKB">
        <authorList>
            <consortium name="Ensembl"/>
        </authorList>
    </citation>
    <scope>IDENTIFICATION</scope>
</reference>
<evidence type="ECO:0000256" key="1">
    <source>
        <dbReference type="SAM" id="Coils"/>
    </source>
</evidence>
<feature type="coiled-coil region" evidence="1">
    <location>
        <begin position="408"/>
        <end position="578"/>
    </location>
</feature>
<dbReference type="PANTHER" id="PTHR36170">
    <property type="entry name" value="CENTROSOMAL PROTEIN OF 89 KDA"/>
    <property type="match status" value="1"/>
</dbReference>
<feature type="compositionally biased region" description="Basic and acidic residues" evidence="2">
    <location>
        <begin position="735"/>
        <end position="758"/>
    </location>
</feature>
<feature type="compositionally biased region" description="Polar residues" evidence="2">
    <location>
        <begin position="199"/>
        <end position="208"/>
    </location>
</feature>
<feature type="region of interest" description="Disordered" evidence="2">
    <location>
        <begin position="165"/>
        <end position="255"/>
    </location>
</feature>
<organism evidence="3 4">
    <name type="scientific">Echeneis naucrates</name>
    <name type="common">Live sharksucker</name>
    <dbReference type="NCBI Taxonomy" id="173247"/>
    <lineage>
        <taxon>Eukaryota</taxon>
        <taxon>Metazoa</taxon>
        <taxon>Chordata</taxon>
        <taxon>Craniata</taxon>
        <taxon>Vertebrata</taxon>
        <taxon>Euteleostomi</taxon>
        <taxon>Actinopterygii</taxon>
        <taxon>Neopterygii</taxon>
        <taxon>Teleostei</taxon>
        <taxon>Neoteleostei</taxon>
        <taxon>Acanthomorphata</taxon>
        <taxon>Carangaria</taxon>
        <taxon>Carangiformes</taxon>
        <taxon>Echeneidae</taxon>
        <taxon>Echeneis</taxon>
    </lineage>
</organism>
<feature type="region of interest" description="Disordered" evidence="2">
    <location>
        <begin position="683"/>
        <end position="702"/>
    </location>
</feature>
<dbReference type="InParanoid" id="A0A665V7S7"/>
<dbReference type="InterPro" id="IPR033545">
    <property type="entry name" value="CEP89"/>
</dbReference>
<dbReference type="GO" id="GO:0007005">
    <property type="term" value="P:mitochondrion organization"/>
    <property type="evidence" value="ECO:0007669"/>
    <property type="project" value="InterPro"/>
</dbReference>
<feature type="compositionally biased region" description="Low complexity" evidence="2">
    <location>
        <begin position="51"/>
        <end position="62"/>
    </location>
</feature>
<protein>
    <recommendedName>
        <fullName evidence="5">Centrosomal protein of 89 kDa</fullName>
    </recommendedName>
</protein>
<feature type="compositionally biased region" description="Acidic residues" evidence="2">
    <location>
        <begin position="112"/>
        <end position="128"/>
    </location>
</feature>
<dbReference type="GeneID" id="115040800"/>
<dbReference type="Proteomes" id="UP000472264">
    <property type="component" value="Chromosome 3"/>
</dbReference>
<dbReference type="PANTHER" id="PTHR36170:SF1">
    <property type="entry name" value="CENTROSOMAL PROTEIN OF 89 KDA"/>
    <property type="match status" value="1"/>
</dbReference>
<dbReference type="AlphaFoldDB" id="A0A665V7S7"/>
<feature type="coiled-coil region" evidence="1">
    <location>
        <begin position="316"/>
        <end position="350"/>
    </location>
</feature>
<feature type="compositionally biased region" description="Basic and acidic residues" evidence="2">
    <location>
        <begin position="92"/>
        <end position="102"/>
    </location>
</feature>
<keyword evidence="4" id="KW-1185">Reference proteome</keyword>
<dbReference type="GO" id="GO:0005814">
    <property type="term" value="C:centriole"/>
    <property type="evidence" value="ECO:0007669"/>
    <property type="project" value="InterPro"/>
</dbReference>
<keyword evidence="1" id="KW-0175">Coiled coil</keyword>
<dbReference type="GO" id="GO:0007268">
    <property type="term" value="P:chemical synaptic transmission"/>
    <property type="evidence" value="ECO:0007669"/>
    <property type="project" value="InterPro"/>
</dbReference>
<proteinExistence type="predicted"/>
<feature type="compositionally biased region" description="Pro residues" evidence="2">
    <location>
        <begin position="31"/>
        <end position="46"/>
    </location>
</feature>
<dbReference type="GO" id="GO:0097539">
    <property type="term" value="C:ciliary transition fiber"/>
    <property type="evidence" value="ECO:0007669"/>
    <property type="project" value="TreeGrafter"/>
</dbReference>
<feature type="compositionally biased region" description="Basic and acidic residues" evidence="2">
    <location>
        <begin position="1"/>
        <end position="16"/>
    </location>
</feature>
<dbReference type="GO" id="GO:0060271">
    <property type="term" value="P:cilium assembly"/>
    <property type="evidence" value="ECO:0007669"/>
    <property type="project" value="InterPro"/>
</dbReference>
<dbReference type="OrthoDB" id="6622877at2759"/>
<gene>
    <name evidence="3" type="primary">cep89</name>
</gene>
<feature type="region of interest" description="Disordered" evidence="2">
    <location>
        <begin position="709"/>
        <end position="758"/>
    </location>
</feature>
<accession>A0A665V7S7</accession>
<evidence type="ECO:0008006" key="5">
    <source>
        <dbReference type="Google" id="ProtNLM"/>
    </source>
</evidence>
<dbReference type="CTD" id="84902"/>
<evidence type="ECO:0000313" key="4">
    <source>
        <dbReference type="Proteomes" id="UP000472264"/>
    </source>
</evidence>
<feature type="coiled-coil region" evidence="1">
    <location>
        <begin position="257"/>
        <end position="291"/>
    </location>
</feature>
<dbReference type="GO" id="GO:0045202">
    <property type="term" value="C:synapse"/>
    <property type="evidence" value="ECO:0007669"/>
    <property type="project" value="GOC"/>
</dbReference>
<dbReference type="RefSeq" id="XP_029353701.1">
    <property type="nucleotide sequence ID" value="XM_029497841.1"/>
</dbReference>
<dbReference type="Ensembl" id="ENSENLT00000028134.1">
    <property type="protein sequence ID" value="ENSENLP00000027302.1"/>
    <property type="gene ID" value="ENSENLG00000012265.1"/>
</dbReference>
<dbReference type="FunCoup" id="A0A665V7S7">
    <property type="interactions" value="1408"/>
</dbReference>
<sequence length="758" mass="85536">MSKFSFRREKGKEFKHIAPGLIPAASIAPKPAVPRTPPPHSPNPSPERPRSALAAAILSSSLTGQTWALPPARPRSYSETDRSGSFVSEPNPNRDRWSEDLASRPCLSSPDCSEDELEDQEEDMENGDAGDHVYQTLDRGDTCSIKEHVYALPLKAKIRMSSATEMSGRGVPSPDVTEAPSFQSPEVGCDCSKKKASIRESSGSQRDGLSTVPAFPTTVTPSQPKNLEYPTQTSLGPREAHSEVQRKTVRSPKKTRMAGIQAELQNLRQHAQALVDENDALKLTVHRLNVELSCSQTPFRPLSKQELDTKYLSPLLLSYENKIKEKDSLLQSTQEELKTLHVHIEEMVKENKRLHDEIAKVSGVSQKDCHQLQKQAILVLKENQVLTDQLEAQHVRAKANQSKHHSEVSKVSKQLLLLEAENQHLQEDLEARRREVHKYMRDVQALQARLKDAVTWDEHCDITGKLKGQLEQQEKRSKSELDQLLLRASSLQEENRSLALDKLNLTADLKRMEAKLELSRQANRKAERKMSVLKLQRNECVLKEENIRHYLGAVISVAEHISQERDQLLNMASVLQREKQGFLSRILQGTVRFGKLQEEIKVYRRQASTKLAALEEAAEGRTASCQREILHLQRLLRERQEAEERLLQSKREVEEELEVVWQVATRENRDMKETLLDSRATADLHGGSVSGSGSPGWLSPASDEKILSTKHQPHSSGLPLFTSHQHPGLQRRSVFKSDSDHQKDSSDEKNKHGLDFYC</sequence>
<reference evidence="3" key="2">
    <citation type="submission" date="2025-08" db="UniProtKB">
        <authorList>
            <consortium name="Ensembl"/>
        </authorList>
    </citation>
    <scope>IDENTIFICATION</scope>
</reference>
<evidence type="ECO:0000256" key="2">
    <source>
        <dbReference type="SAM" id="MobiDB-lite"/>
    </source>
</evidence>
<feature type="region of interest" description="Disordered" evidence="2">
    <location>
        <begin position="1"/>
        <end position="135"/>
    </location>
</feature>